<dbReference type="InterPro" id="IPR015424">
    <property type="entry name" value="PyrdxlP-dep_Trfase"/>
</dbReference>
<gene>
    <name evidence="3" type="ORF">ED312_12270</name>
</gene>
<proteinExistence type="predicted"/>
<keyword evidence="3" id="KW-0032">Aminotransferase</keyword>
<name>A0A3N0ECV1_SINP1</name>
<dbReference type="AlphaFoldDB" id="A0A3N0ECV1"/>
<dbReference type="Gene3D" id="3.90.1150.10">
    <property type="entry name" value="Aspartate Aminotransferase, domain 1"/>
    <property type="match status" value="1"/>
</dbReference>
<organism evidence="3 4">
    <name type="scientific">Sinomicrobium pectinilyticum</name>
    <dbReference type="NCBI Taxonomy" id="1084421"/>
    <lineage>
        <taxon>Bacteria</taxon>
        <taxon>Pseudomonadati</taxon>
        <taxon>Bacteroidota</taxon>
        <taxon>Flavobacteriia</taxon>
        <taxon>Flavobacteriales</taxon>
        <taxon>Flavobacteriaceae</taxon>
        <taxon>Sinomicrobium</taxon>
    </lineage>
</organism>
<keyword evidence="1" id="KW-0663">Pyridoxal phosphate</keyword>
<dbReference type="Gene3D" id="3.40.640.10">
    <property type="entry name" value="Type I PLP-dependent aspartate aminotransferase-like (Major domain)"/>
    <property type="match status" value="1"/>
</dbReference>
<dbReference type="InterPro" id="IPR015421">
    <property type="entry name" value="PyrdxlP-dep_Trfase_major"/>
</dbReference>
<protein>
    <submittedName>
        <fullName evidence="3">Aminotransferase class V-fold PLP-dependent enzyme</fullName>
    </submittedName>
</protein>
<dbReference type="InterPro" id="IPR015422">
    <property type="entry name" value="PyrdxlP-dep_Trfase_small"/>
</dbReference>
<reference evidence="3 4" key="1">
    <citation type="submission" date="2018-10" db="EMBL/GenBank/DDBJ databases">
        <title>Sinomicrobium pectinilyticum sp. nov., a pectinase-producing bacterium isolated from alkaline and saline soil, and emended description of the genus Sinomicrobium.</title>
        <authorList>
            <person name="Cheng B."/>
            <person name="Li C."/>
            <person name="Lai Q."/>
            <person name="Du M."/>
            <person name="Shao Z."/>
            <person name="Xu P."/>
            <person name="Yang C."/>
        </authorList>
    </citation>
    <scope>NUCLEOTIDE SEQUENCE [LARGE SCALE GENOMIC DNA]</scope>
    <source>
        <strain evidence="3 4">5DNS001</strain>
    </source>
</reference>
<accession>A0A3N0ECV1</accession>
<keyword evidence="3" id="KW-0808">Transferase</keyword>
<sequence length="375" mass="42334">MILENKKDFFHIPDEVTYLNCSYMSPLLYSVEQAGIDGLQLRKTPWELKPEDWFAPAEELRTLFARVINGDKEQVALVPSASYGIAIAANNILPERGQNIVVLEQQYPSNIYAWRELAKRSGAKIITVKKRPEQTWTRAVLEKIDDRTCLVAVPNCHWTDGAVLDLEQIGARTRSAGAKLVVDGSQSVGAYPLDIAKIQPDFLVTVGYKWLLGPYGLGYLYADKKYTENGQPIEFSWLNKKESENFSGLVDYKDAYRPGARRFDFGEFSSTIQLPMAVSALARILEWGVENIQETISLLTDEIEKRALASEYETVKKSDRVGHMTGIKIPGDKSRSLKSELDKHKIHVSFRGDNMRVAPHIYNNMGDIDKLFALL</sequence>
<evidence type="ECO:0000313" key="4">
    <source>
        <dbReference type="Proteomes" id="UP000267469"/>
    </source>
</evidence>
<evidence type="ECO:0000313" key="3">
    <source>
        <dbReference type="EMBL" id="RNL85635.1"/>
    </source>
</evidence>
<dbReference type="Pfam" id="PF00266">
    <property type="entry name" value="Aminotran_5"/>
    <property type="match status" value="1"/>
</dbReference>
<dbReference type="InterPro" id="IPR000192">
    <property type="entry name" value="Aminotrans_V_dom"/>
</dbReference>
<evidence type="ECO:0000259" key="2">
    <source>
        <dbReference type="Pfam" id="PF00266"/>
    </source>
</evidence>
<evidence type="ECO:0000256" key="1">
    <source>
        <dbReference type="ARBA" id="ARBA00022898"/>
    </source>
</evidence>
<dbReference type="Proteomes" id="UP000267469">
    <property type="component" value="Unassembled WGS sequence"/>
</dbReference>
<dbReference type="PANTHER" id="PTHR43586:SF15">
    <property type="entry name" value="BLR3095 PROTEIN"/>
    <property type="match status" value="1"/>
</dbReference>
<feature type="domain" description="Aminotransferase class V" evidence="2">
    <location>
        <begin position="57"/>
        <end position="352"/>
    </location>
</feature>
<keyword evidence="4" id="KW-1185">Reference proteome</keyword>
<comment type="caution">
    <text evidence="3">The sequence shown here is derived from an EMBL/GenBank/DDBJ whole genome shotgun (WGS) entry which is preliminary data.</text>
</comment>
<dbReference type="OrthoDB" id="513408at2"/>
<dbReference type="GO" id="GO:0008483">
    <property type="term" value="F:transaminase activity"/>
    <property type="evidence" value="ECO:0007669"/>
    <property type="project" value="UniProtKB-KW"/>
</dbReference>
<dbReference type="RefSeq" id="WP_123216313.1">
    <property type="nucleotide sequence ID" value="NZ_RJTM01000086.1"/>
</dbReference>
<dbReference type="SUPFAM" id="SSF53383">
    <property type="entry name" value="PLP-dependent transferases"/>
    <property type="match status" value="1"/>
</dbReference>
<dbReference type="PANTHER" id="PTHR43586">
    <property type="entry name" value="CYSTEINE DESULFURASE"/>
    <property type="match status" value="1"/>
</dbReference>
<dbReference type="EMBL" id="RJTM01000086">
    <property type="protein sequence ID" value="RNL85635.1"/>
    <property type="molecule type" value="Genomic_DNA"/>
</dbReference>